<evidence type="ECO:0000313" key="5">
    <source>
        <dbReference type="Proteomes" id="UP000564806"/>
    </source>
</evidence>
<dbReference type="Gene3D" id="3.40.630.30">
    <property type="match status" value="1"/>
</dbReference>
<evidence type="ECO:0000256" key="1">
    <source>
        <dbReference type="ARBA" id="ARBA00022679"/>
    </source>
</evidence>
<dbReference type="SUPFAM" id="SSF55729">
    <property type="entry name" value="Acyl-CoA N-acyltransferases (Nat)"/>
    <property type="match status" value="1"/>
</dbReference>
<comment type="caution">
    <text evidence="4">The sequence shown here is derived from an EMBL/GenBank/DDBJ whole genome shotgun (WGS) entry which is preliminary data.</text>
</comment>
<evidence type="ECO:0000256" key="2">
    <source>
        <dbReference type="ARBA" id="ARBA00023315"/>
    </source>
</evidence>
<protein>
    <submittedName>
        <fullName evidence="4">N-acetyltransferase family protein</fullName>
    </submittedName>
</protein>
<dbReference type="Pfam" id="PF00583">
    <property type="entry name" value="Acetyltransf_1"/>
    <property type="match status" value="1"/>
</dbReference>
<dbReference type="PANTHER" id="PTHR43072:SF23">
    <property type="entry name" value="UPF0039 PROTEIN C11D3.02C"/>
    <property type="match status" value="1"/>
</dbReference>
<dbReference type="EMBL" id="JABWCS010000196">
    <property type="protein sequence ID" value="NUU60061.1"/>
    <property type="molecule type" value="Genomic_DNA"/>
</dbReference>
<gene>
    <name evidence="4" type="ORF">HPT30_06840</name>
</gene>
<keyword evidence="5" id="KW-1185">Reference proteome</keyword>
<evidence type="ECO:0000313" key="4">
    <source>
        <dbReference type="EMBL" id="NUU60061.1"/>
    </source>
</evidence>
<keyword evidence="1 4" id="KW-0808">Transferase</keyword>
<reference evidence="4" key="1">
    <citation type="submission" date="2020-06" db="EMBL/GenBank/DDBJ databases">
        <title>Paenibacillus sp. nov., isolated from soil.</title>
        <authorList>
            <person name="Seo Y.L."/>
        </authorList>
    </citation>
    <scope>NUCLEOTIDE SEQUENCE [LARGE SCALE GENOMIC DNA]</scope>
    <source>
        <strain evidence="4">JW14</strain>
    </source>
</reference>
<proteinExistence type="predicted"/>
<keyword evidence="2" id="KW-0012">Acyltransferase</keyword>
<dbReference type="AlphaFoldDB" id="A0A850EPU0"/>
<dbReference type="InterPro" id="IPR000182">
    <property type="entry name" value="GNAT_dom"/>
</dbReference>
<dbReference type="Proteomes" id="UP000564806">
    <property type="component" value="Unassembled WGS sequence"/>
</dbReference>
<evidence type="ECO:0000259" key="3">
    <source>
        <dbReference type="PROSITE" id="PS51186"/>
    </source>
</evidence>
<dbReference type="PROSITE" id="PS51186">
    <property type="entry name" value="GNAT"/>
    <property type="match status" value="1"/>
</dbReference>
<organism evidence="4 5">
    <name type="scientific">Paenibacillus agri</name>
    <dbReference type="NCBI Taxonomy" id="2744309"/>
    <lineage>
        <taxon>Bacteria</taxon>
        <taxon>Bacillati</taxon>
        <taxon>Bacillota</taxon>
        <taxon>Bacilli</taxon>
        <taxon>Bacillales</taxon>
        <taxon>Paenibacillaceae</taxon>
        <taxon>Paenibacillus</taxon>
    </lineage>
</organism>
<sequence length="167" mass="18795">MEWQNYTIEDAKLADLAEIVDIYNSTVAGRMVTADLEPVRVQDREQWFHEHNSHHRPLWVLKNNEEIAAWFSFQSFYGRPAYNGTAEISVYVSEKYRGSGAGSILLTRALETAPALGLKNLVGFVFGHNEPSLGLLRKFGFTEWGLLPGVAEMDGIARDLVIIGRKL</sequence>
<accession>A0A850EPU0</accession>
<name>A0A850EPU0_9BACL</name>
<dbReference type="RefSeq" id="WP_175370678.1">
    <property type="nucleotide sequence ID" value="NZ_JABWCS010000196.1"/>
</dbReference>
<dbReference type="CDD" id="cd04301">
    <property type="entry name" value="NAT_SF"/>
    <property type="match status" value="1"/>
</dbReference>
<dbReference type="GO" id="GO:0016747">
    <property type="term" value="F:acyltransferase activity, transferring groups other than amino-acyl groups"/>
    <property type="evidence" value="ECO:0007669"/>
    <property type="project" value="InterPro"/>
</dbReference>
<dbReference type="InterPro" id="IPR016181">
    <property type="entry name" value="Acyl_CoA_acyltransferase"/>
</dbReference>
<dbReference type="PANTHER" id="PTHR43072">
    <property type="entry name" value="N-ACETYLTRANSFERASE"/>
    <property type="match status" value="1"/>
</dbReference>
<feature type="domain" description="N-acetyltransferase" evidence="3">
    <location>
        <begin position="6"/>
        <end position="167"/>
    </location>
</feature>